<protein>
    <submittedName>
        <fullName evidence="2">Uncharacterized protein</fullName>
    </submittedName>
</protein>
<dbReference type="AlphaFoldDB" id="A0AA88PTQ0"/>
<evidence type="ECO:0000313" key="2">
    <source>
        <dbReference type="EMBL" id="KAK2896233.1"/>
    </source>
</evidence>
<organism evidence="2 3">
    <name type="scientific">Cirrhinus molitorella</name>
    <name type="common">mud carp</name>
    <dbReference type="NCBI Taxonomy" id="172907"/>
    <lineage>
        <taxon>Eukaryota</taxon>
        <taxon>Metazoa</taxon>
        <taxon>Chordata</taxon>
        <taxon>Craniata</taxon>
        <taxon>Vertebrata</taxon>
        <taxon>Euteleostomi</taxon>
        <taxon>Actinopterygii</taxon>
        <taxon>Neopterygii</taxon>
        <taxon>Teleostei</taxon>
        <taxon>Ostariophysi</taxon>
        <taxon>Cypriniformes</taxon>
        <taxon>Cyprinidae</taxon>
        <taxon>Labeoninae</taxon>
        <taxon>Labeonini</taxon>
        <taxon>Cirrhinus</taxon>
    </lineage>
</organism>
<reference evidence="2" key="1">
    <citation type="submission" date="2023-08" db="EMBL/GenBank/DDBJ databases">
        <title>Chromosome-level Genome Assembly of mud carp (Cirrhinus molitorella).</title>
        <authorList>
            <person name="Liu H."/>
        </authorList>
    </citation>
    <scope>NUCLEOTIDE SEQUENCE</scope>
    <source>
        <strain evidence="2">Prfri</strain>
        <tissue evidence="2">Muscle</tissue>
    </source>
</reference>
<sequence>MESDQLNPLSFPSSPERRGAVSPVEFSRGCLAPTPEARDLVSFGMEDILFTAASDSEDFGADSLDVLPPSGQEARPSPAYSELVDVLSRATEKLSLDWPDEPHESQSSKLNERFLSGSGSRPRPAPRKELAGRATDPVHPPPYTVWGSRGHPATCQRPRKRVDLKHPSKPPAAASSGHS</sequence>
<feature type="region of interest" description="Disordered" evidence="1">
    <location>
        <begin position="1"/>
        <end position="31"/>
    </location>
</feature>
<accession>A0AA88PTQ0</accession>
<proteinExistence type="predicted"/>
<feature type="region of interest" description="Disordered" evidence="1">
    <location>
        <begin position="96"/>
        <end position="179"/>
    </location>
</feature>
<feature type="compositionally biased region" description="Polar residues" evidence="1">
    <location>
        <begin position="1"/>
        <end position="13"/>
    </location>
</feature>
<comment type="caution">
    <text evidence="2">The sequence shown here is derived from an EMBL/GenBank/DDBJ whole genome shotgun (WGS) entry which is preliminary data.</text>
</comment>
<feature type="region of interest" description="Disordered" evidence="1">
    <location>
        <begin position="59"/>
        <end position="81"/>
    </location>
</feature>
<feature type="compositionally biased region" description="Basic and acidic residues" evidence="1">
    <location>
        <begin position="96"/>
        <end position="112"/>
    </location>
</feature>
<dbReference type="Proteomes" id="UP001187343">
    <property type="component" value="Unassembled WGS sequence"/>
</dbReference>
<keyword evidence="3" id="KW-1185">Reference proteome</keyword>
<dbReference type="EMBL" id="JAUYZG010000010">
    <property type="protein sequence ID" value="KAK2896233.1"/>
    <property type="molecule type" value="Genomic_DNA"/>
</dbReference>
<name>A0AA88PTQ0_9TELE</name>
<evidence type="ECO:0000313" key="3">
    <source>
        <dbReference type="Proteomes" id="UP001187343"/>
    </source>
</evidence>
<gene>
    <name evidence="2" type="ORF">Q8A67_010721</name>
</gene>
<evidence type="ECO:0000256" key="1">
    <source>
        <dbReference type="SAM" id="MobiDB-lite"/>
    </source>
</evidence>